<dbReference type="GO" id="GO:0000030">
    <property type="term" value="F:mannosyltransferase activity"/>
    <property type="evidence" value="ECO:0007669"/>
    <property type="project" value="TreeGrafter"/>
</dbReference>
<evidence type="ECO:0000313" key="5">
    <source>
        <dbReference type="Proteomes" id="UP000639775"/>
    </source>
</evidence>
<dbReference type="PANTHER" id="PTHR44227:SF3">
    <property type="entry name" value="PROTEIN O-MANNOSYL-TRANSFERASE TMTC4"/>
    <property type="match status" value="1"/>
</dbReference>
<evidence type="ECO:0000256" key="2">
    <source>
        <dbReference type="ARBA" id="ARBA00022803"/>
    </source>
</evidence>
<comment type="caution">
    <text evidence="4">The sequence shown here is derived from an EMBL/GenBank/DDBJ whole genome shotgun (WGS) entry which is preliminary data.</text>
</comment>
<evidence type="ECO:0000256" key="3">
    <source>
        <dbReference type="PROSITE-ProRule" id="PRU00339"/>
    </source>
</evidence>
<name>A0A967BBK7_9RHOB</name>
<accession>A0A967BBK7</accession>
<gene>
    <name evidence="4" type="ORF">HAT86_04835</name>
</gene>
<reference evidence="4" key="1">
    <citation type="submission" date="2020-03" db="EMBL/GenBank/DDBJ databases">
        <title>Roseovarius gahaiensis sp. nov., isolated from Gahai Saline Lake, China.</title>
        <authorList>
            <person name="Sun X."/>
        </authorList>
    </citation>
    <scope>NUCLEOTIDE SEQUENCE</scope>
    <source>
        <strain evidence="4">GH877</strain>
    </source>
</reference>
<dbReference type="AlphaFoldDB" id="A0A967BBK7"/>
<evidence type="ECO:0000313" key="4">
    <source>
        <dbReference type="EMBL" id="NHQ73793.1"/>
    </source>
</evidence>
<dbReference type="Pfam" id="PF13432">
    <property type="entry name" value="TPR_16"/>
    <property type="match status" value="1"/>
</dbReference>
<proteinExistence type="predicted"/>
<dbReference type="InterPro" id="IPR019734">
    <property type="entry name" value="TPR_rpt"/>
</dbReference>
<dbReference type="InterPro" id="IPR052346">
    <property type="entry name" value="O-mannosyl-transferase_TMTC"/>
</dbReference>
<dbReference type="SMART" id="SM00028">
    <property type="entry name" value="TPR"/>
    <property type="match status" value="2"/>
</dbReference>
<dbReference type="GO" id="GO:0030968">
    <property type="term" value="P:endoplasmic reticulum unfolded protein response"/>
    <property type="evidence" value="ECO:0007669"/>
    <property type="project" value="TreeGrafter"/>
</dbReference>
<keyword evidence="1" id="KW-0677">Repeat</keyword>
<feature type="repeat" description="TPR" evidence="3">
    <location>
        <begin position="33"/>
        <end position="66"/>
    </location>
</feature>
<dbReference type="EMBL" id="JAAORB010000005">
    <property type="protein sequence ID" value="NHQ73793.1"/>
    <property type="molecule type" value="Genomic_DNA"/>
</dbReference>
<feature type="repeat" description="TPR" evidence="3">
    <location>
        <begin position="67"/>
        <end position="100"/>
    </location>
</feature>
<organism evidence="4 5">
    <name type="scientific">Roseovarius gahaiensis</name>
    <dbReference type="NCBI Taxonomy" id="2716691"/>
    <lineage>
        <taxon>Bacteria</taxon>
        <taxon>Pseudomonadati</taxon>
        <taxon>Pseudomonadota</taxon>
        <taxon>Alphaproteobacteria</taxon>
        <taxon>Rhodobacterales</taxon>
        <taxon>Roseobacteraceae</taxon>
        <taxon>Roseovarius</taxon>
    </lineage>
</organism>
<dbReference type="SUPFAM" id="SSF48452">
    <property type="entry name" value="TPR-like"/>
    <property type="match status" value="1"/>
</dbReference>
<dbReference type="GO" id="GO:0035269">
    <property type="term" value="P:protein O-linked glycosylation via mannose"/>
    <property type="evidence" value="ECO:0007669"/>
    <property type="project" value="TreeGrafter"/>
</dbReference>
<keyword evidence="5" id="KW-1185">Reference proteome</keyword>
<dbReference type="RefSeq" id="WP_167193975.1">
    <property type="nucleotide sequence ID" value="NZ_JAAORB010000005.1"/>
</dbReference>
<dbReference type="Gene3D" id="1.25.40.10">
    <property type="entry name" value="Tetratricopeptide repeat domain"/>
    <property type="match status" value="1"/>
</dbReference>
<protein>
    <submittedName>
        <fullName evidence="4">Tetratricopeptide repeat protein</fullName>
    </submittedName>
</protein>
<dbReference type="PROSITE" id="PS50005">
    <property type="entry name" value="TPR"/>
    <property type="match status" value="2"/>
</dbReference>
<dbReference type="PROSITE" id="PS50293">
    <property type="entry name" value="TPR_REGION"/>
    <property type="match status" value="1"/>
</dbReference>
<dbReference type="Proteomes" id="UP000639775">
    <property type="component" value="Unassembled WGS sequence"/>
</dbReference>
<keyword evidence="2 3" id="KW-0802">TPR repeat</keyword>
<sequence>MDTKRLQNAIARQDWADANAILAPVTATDSAHPAMLYNHGKVLMELGQMQAATALLHRAVQHAPGHAAAWFELGRAAVSQEDFATAMSGFSRALELTPDDIDARRNLGRVSLRIGAYDTAYTAWSPLRGDHEADLALYRIAAETGDPNVKALRRALMESHPNPAAVIKTLVRVSKGAIPLKL</sequence>
<dbReference type="InterPro" id="IPR011990">
    <property type="entry name" value="TPR-like_helical_dom_sf"/>
</dbReference>
<evidence type="ECO:0000256" key="1">
    <source>
        <dbReference type="ARBA" id="ARBA00022737"/>
    </source>
</evidence>
<dbReference type="PANTHER" id="PTHR44227">
    <property type="match status" value="1"/>
</dbReference>